<dbReference type="RefSeq" id="WP_177144636.1">
    <property type="nucleotide sequence ID" value="NZ_JACAPU010000018.1"/>
</dbReference>
<gene>
    <name evidence="1" type="ORF">HX829_17435</name>
</gene>
<dbReference type="EMBL" id="JACAPU010000018">
    <property type="protein sequence ID" value="NWB48276.1"/>
    <property type="molecule type" value="Genomic_DNA"/>
</dbReference>
<sequence>MHPDDTHGLASSQSRVIISEESPHYELAGVTLRPGPFELIEAQIHLMKKAADEAQAARYAYQLEGVLLTLIRMEEISHAQAQDLRTFIHAQLPAILAAMIKII</sequence>
<evidence type="ECO:0000313" key="1">
    <source>
        <dbReference type="EMBL" id="NWB48276.1"/>
    </source>
</evidence>
<organism evidence="1 2">
    <name type="scientific">Pseudomonas gingeri</name>
    <dbReference type="NCBI Taxonomy" id="117681"/>
    <lineage>
        <taxon>Bacteria</taxon>
        <taxon>Pseudomonadati</taxon>
        <taxon>Pseudomonadota</taxon>
        <taxon>Gammaproteobacteria</taxon>
        <taxon>Pseudomonadales</taxon>
        <taxon>Pseudomonadaceae</taxon>
        <taxon>Pseudomonas</taxon>
    </lineage>
</organism>
<dbReference type="Proteomes" id="UP000582981">
    <property type="component" value="Unassembled WGS sequence"/>
</dbReference>
<protein>
    <submittedName>
        <fullName evidence="1">Uncharacterized protein</fullName>
    </submittedName>
</protein>
<reference evidence="1 2" key="1">
    <citation type="submission" date="2020-04" db="EMBL/GenBank/DDBJ databases">
        <title>Molecular characterization of pseudomonads from Agaricus bisporus reveal novel blotch 2 pathogens in Western Europe.</title>
        <authorList>
            <person name="Taparia T."/>
            <person name="Krijger M."/>
            <person name="Haynes E."/>
            <person name="Elpinstone J.G."/>
            <person name="Noble R."/>
            <person name="Van Der Wolf J."/>
        </authorList>
    </citation>
    <scope>NUCLEOTIDE SEQUENCE [LARGE SCALE GENOMIC DNA]</scope>
    <source>
        <strain evidence="1 2">F1001</strain>
    </source>
</reference>
<dbReference type="AlphaFoldDB" id="A0A7Y7WFJ2"/>
<comment type="caution">
    <text evidence="1">The sequence shown here is derived from an EMBL/GenBank/DDBJ whole genome shotgun (WGS) entry which is preliminary data.</text>
</comment>
<accession>A0A7Y7WFJ2</accession>
<evidence type="ECO:0000313" key="2">
    <source>
        <dbReference type="Proteomes" id="UP000582981"/>
    </source>
</evidence>
<proteinExistence type="predicted"/>
<name>A0A7Y7WFJ2_9PSED</name>